<dbReference type="GO" id="GO:0006887">
    <property type="term" value="P:exocytosis"/>
    <property type="evidence" value="ECO:0007669"/>
    <property type="project" value="UniProtKB-KW"/>
</dbReference>
<sequence length="947" mass="103374">MLLGRLLCLLCVPELRSDLQSSCSTHSSAVAAEVVRDATMTSMGTTKENGSSAANGPATAAFAGSQRPLTSKCNGASSKGAAPPVLYYGIALGAGTTTCDDDELPLVFADRTLALRCVKKYRGARFKTFSSREEAAQFSLQPAAVPVETSEVPAVLMGEKSSPYRGPKSQELVLFRKMIEAGNAAAFQQTVWSNPRYLVSGGDTPTIVQEGFRYNALHVASMKGQSILVQLILETLQDLRLLELLYADDTPDVRLRRMTYILDLYLNTPDKGRCETPLHFACKFGHIKAVELLLAQPLCDRNALNKFGQTARQMICERKTDAGAQVKKQMDNLFEDHFIVPIIRSEDNSVPALVGEPFSPEAPPMGIRFMLEGTSPAGTSLGTTSPGDRCAQVSFAALSPILESRSPGNVDMSPYPTVRNARDAPMAIVAAAGPMSPTEAQAMYHQYKTRLGSSHSQVQMGVSPSARGSSHSVVGVSPVHMRRADSEKGLECVGRSIARDLQVPWTEYWPFLGCWCNLATPEGLEKLENHLRARRLQVLTEWRTRGRNSPSPVSEEGGSQSPLSQLCRALDGLDLESPRQSARHPSPPRLPKTCTGEGKANPAFAGRGHANGDAESRVEFADDSDLPMAAQRLSRVLYDWALSHDEGPGPEADLSSQLVDQVLQELDQLEQVQGPSQLSRLHPELAKQVWASLRLSLVSHERLGLCRGLRSQLSRWSLVPSPSSTDDENDDGARADDWHCRKPSKRRHGRVLRRHLQCVLQCLFTLVDSDEDSGPARCCCSWSRLVAFRKAPHPDRTSSADGDEDRFFTPPTSPCSSSDSCSQAGTPEEGPTVFLQGSQPSKVDMDVVRALEPYLLKHEALDPEVYPCTHQWLQLVLSHPAETMSSWPSPYAARYRSRHNLGLPIGSPQTSNGSASPTLDRTPLRDGPKAMRPKSLWNTSLGRLGPL</sequence>
<dbReference type="InterPro" id="IPR002110">
    <property type="entry name" value="Ankyrin_rpt"/>
</dbReference>
<dbReference type="SMART" id="SM00248">
    <property type="entry name" value="ANK"/>
    <property type="match status" value="2"/>
</dbReference>
<evidence type="ECO:0000256" key="8">
    <source>
        <dbReference type="ARBA" id="ARBA00023028"/>
    </source>
</evidence>
<evidence type="ECO:0000256" key="7">
    <source>
        <dbReference type="ARBA" id="ARBA00022824"/>
    </source>
</evidence>
<dbReference type="EMBL" id="GEGO01007136">
    <property type="protein sequence ID" value="JAR88268.1"/>
    <property type="molecule type" value="Transcribed_RNA"/>
</dbReference>
<dbReference type="PROSITE" id="PS50297">
    <property type="entry name" value="ANK_REP_REGION"/>
    <property type="match status" value="1"/>
</dbReference>
<dbReference type="GO" id="GO:0007399">
    <property type="term" value="P:nervous system development"/>
    <property type="evidence" value="ECO:0007669"/>
    <property type="project" value="UniProtKB-ARBA"/>
</dbReference>
<keyword evidence="10" id="KW-0472">Membrane</keyword>
<feature type="domain" description="ANKLE2 third alpha/beta" evidence="16">
    <location>
        <begin position="417"/>
        <end position="508"/>
    </location>
</feature>
<keyword evidence="7" id="KW-0256">Endoplasmic reticulum</keyword>
<keyword evidence="9 12" id="KW-0040">ANK repeat</keyword>
<keyword evidence="6" id="KW-0132">Cell division</keyword>
<feature type="compositionally biased region" description="Polar residues" evidence="13">
    <location>
        <begin position="907"/>
        <end position="919"/>
    </location>
</feature>
<dbReference type="GO" id="GO:0005783">
    <property type="term" value="C:endoplasmic reticulum"/>
    <property type="evidence" value="ECO:0007669"/>
    <property type="project" value="UniProtKB-SubCell"/>
</dbReference>
<evidence type="ECO:0000256" key="4">
    <source>
        <dbReference type="ARBA" id="ARBA00022483"/>
    </source>
</evidence>
<keyword evidence="8" id="KW-0638">Presynaptic neurotoxin</keyword>
<keyword evidence="14" id="KW-0732">Signal</keyword>
<feature type="region of interest" description="Disordered" evidence="13">
    <location>
        <begin position="577"/>
        <end position="611"/>
    </location>
</feature>
<evidence type="ECO:0000256" key="5">
    <source>
        <dbReference type="ARBA" id="ARBA00022537"/>
    </source>
</evidence>
<keyword evidence="5" id="KW-1052">Target cell membrane</keyword>
<comment type="subcellular location">
    <subcellularLocation>
        <location evidence="2">Endoplasmic reticulum</location>
    </subcellularLocation>
    <subcellularLocation>
        <location evidence="1">Target cell membrane</location>
    </subcellularLocation>
</comment>
<dbReference type="AlphaFoldDB" id="A0A147BBY1"/>
<protein>
    <submittedName>
        <fullName evidence="17">Putative secreted protein</fullName>
    </submittedName>
</protein>
<dbReference type="InterPro" id="IPR011320">
    <property type="entry name" value="RNase_H1_N"/>
</dbReference>
<dbReference type="Gene3D" id="1.25.40.20">
    <property type="entry name" value="Ankyrin repeat-containing domain"/>
    <property type="match status" value="1"/>
</dbReference>
<keyword evidence="8" id="KW-0800">Toxin</keyword>
<dbReference type="GO" id="GO:0044218">
    <property type="term" value="C:other organism cell membrane"/>
    <property type="evidence" value="ECO:0007669"/>
    <property type="project" value="UniProtKB-KW"/>
</dbReference>
<dbReference type="Pfam" id="PF24567">
    <property type="entry name" value="ANKLE2_3rd"/>
    <property type="match status" value="1"/>
</dbReference>
<feature type="chain" id="PRO_5007541979" evidence="14">
    <location>
        <begin position="18"/>
        <end position="947"/>
    </location>
</feature>
<evidence type="ECO:0000313" key="17">
    <source>
        <dbReference type="EMBL" id="JAR88268.1"/>
    </source>
</evidence>
<dbReference type="InterPro" id="IPR056237">
    <property type="entry name" value="ANKLE2_3rd"/>
</dbReference>
<feature type="region of interest" description="Disordered" evidence="13">
    <location>
        <begin position="792"/>
        <end position="838"/>
    </location>
</feature>
<dbReference type="PANTHER" id="PTHR12349:SF4">
    <property type="entry name" value="ANKYRIN REPEAT AND LEM DOMAIN-CONTAINING PROTEIN 2"/>
    <property type="match status" value="1"/>
</dbReference>
<evidence type="ECO:0000259" key="16">
    <source>
        <dbReference type="Pfam" id="PF24567"/>
    </source>
</evidence>
<dbReference type="FunFam" id="1.25.40.20:FF:000072">
    <property type="entry name" value="Ankyrin repeat and LEM domain containing 2"/>
    <property type="match status" value="1"/>
</dbReference>
<dbReference type="PROSITE" id="PS50088">
    <property type="entry name" value="ANK_REPEAT"/>
    <property type="match status" value="1"/>
</dbReference>
<keyword evidence="11" id="KW-0131">Cell cycle</keyword>
<keyword evidence="4" id="KW-0268">Exocytosis</keyword>
<dbReference type="GO" id="GO:0051301">
    <property type="term" value="P:cell division"/>
    <property type="evidence" value="ECO:0007669"/>
    <property type="project" value="UniProtKB-KW"/>
</dbReference>
<evidence type="ECO:0000256" key="14">
    <source>
        <dbReference type="SAM" id="SignalP"/>
    </source>
</evidence>
<name>A0A147BBY1_IXORI</name>
<dbReference type="Pfam" id="PF01693">
    <property type="entry name" value="Cauli_VI"/>
    <property type="match status" value="1"/>
</dbReference>
<evidence type="ECO:0000256" key="13">
    <source>
        <dbReference type="SAM" id="MobiDB-lite"/>
    </source>
</evidence>
<evidence type="ECO:0000256" key="1">
    <source>
        <dbReference type="ARBA" id="ARBA00004175"/>
    </source>
</evidence>
<feature type="region of interest" description="Disordered" evidence="13">
    <location>
        <begin position="902"/>
        <end position="947"/>
    </location>
</feature>
<dbReference type="Pfam" id="PF13857">
    <property type="entry name" value="Ank_5"/>
    <property type="match status" value="1"/>
</dbReference>
<feature type="domain" description="Ribonuclease H1 N-terminal" evidence="15">
    <location>
        <begin position="106"/>
        <end position="138"/>
    </location>
</feature>
<evidence type="ECO:0000256" key="11">
    <source>
        <dbReference type="ARBA" id="ARBA00023306"/>
    </source>
</evidence>
<comment type="similarity">
    <text evidence="3">Belongs to the ANKLE2 family.</text>
</comment>
<evidence type="ECO:0000256" key="3">
    <source>
        <dbReference type="ARBA" id="ARBA00007597"/>
    </source>
</evidence>
<dbReference type="InterPro" id="IPR036770">
    <property type="entry name" value="Ankyrin_rpt-contain_sf"/>
</dbReference>
<keyword evidence="8" id="KW-0528">Neurotoxin</keyword>
<evidence type="ECO:0000256" key="10">
    <source>
        <dbReference type="ARBA" id="ARBA00023298"/>
    </source>
</evidence>
<organism evidence="17">
    <name type="scientific">Ixodes ricinus</name>
    <name type="common">Common tick</name>
    <name type="synonym">Acarus ricinus</name>
    <dbReference type="NCBI Taxonomy" id="34613"/>
    <lineage>
        <taxon>Eukaryota</taxon>
        <taxon>Metazoa</taxon>
        <taxon>Ecdysozoa</taxon>
        <taxon>Arthropoda</taxon>
        <taxon>Chelicerata</taxon>
        <taxon>Arachnida</taxon>
        <taxon>Acari</taxon>
        <taxon>Parasitiformes</taxon>
        <taxon>Ixodida</taxon>
        <taxon>Ixodoidea</taxon>
        <taxon>Ixodidae</taxon>
        <taxon>Ixodinae</taxon>
        <taxon>Ixodes</taxon>
    </lineage>
</organism>
<proteinExistence type="inferred from homology"/>
<feature type="repeat" description="ANK" evidence="12">
    <location>
        <begin position="273"/>
        <end position="294"/>
    </location>
</feature>
<feature type="region of interest" description="Disordered" evidence="13">
    <location>
        <begin position="717"/>
        <end position="736"/>
    </location>
</feature>
<feature type="compositionally biased region" description="Polar residues" evidence="13">
    <location>
        <begin position="547"/>
        <end position="563"/>
    </location>
</feature>
<reference evidence="17" key="1">
    <citation type="journal article" date="2018" name="PLoS Negl. Trop. Dis.">
        <title>Sialome diversity of ticks revealed by RNAseq of single tick salivary glands.</title>
        <authorList>
            <person name="Perner J."/>
            <person name="Kropackova S."/>
            <person name="Kopacek P."/>
            <person name="Ribeiro J.M."/>
        </authorList>
    </citation>
    <scope>NUCLEOTIDE SEQUENCE</scope>
    <source>
        <strain evidence="17">Siblings of single egg batch collected in Ceske Budejovice</strain>
        <tissue evidence="17">Salivary glands</tissue>
    </source>
</reference>
<evidence type="ECO:0000256" key="9">
    <source>
        <dbReference type="ARBA" id="ARBA00023043"/>
    </source>
</evidence>
<feature type="region of interest" description="Disordered" evidence="13">
    <location>
        <begin position="543"/>
        <end position="563"/>
    </location>
</feature>
<dbReference type="PANTHER" id="PTHR12349">
    <property type="entry name" value="ANKYRIN REPEAT AND LEM DOMAIN-CONTAINING PROTEIN 2"/>
    <property type="match status" value="1"/>
</dbReference>
<keyword evidence="10" id="KW-1053">Target membrane</keyword>
<dbReference type="SUPFAM" id="SSF48403">
    <property type="entry name" value="Ankyrin repeat"/>
    <property type="match status" value="1"/>
</dbReference>
<dbReference type="GO" id="GO:0031468">
    <property type="term" value="P:nuclear membrane reassembly"/>
    <property type="evidence" value="ECO:0007669"/>
    <property type="project" value="UniProtKB-ARBA"/>
</dbReference>
<feature type="signal peptide" evidence="14">
    <location>
        <begin position="1"/>
        <end position="17"/>
    </location>
</feature>
<evidence type="ECO:0000256" key="12">
    <source>
        <dbReference type="PROSITE-ProRule" id="PRU00023"/>
    </source>
</evidence>
<accession>A0A147BBY1</accession>
<evidence type="ECO:0000259" key="15">
    <source>
        <dbReference type="Pfam" id="PF01693"/>
    </source>
</evidence>
<evidence type="ECO:0000256" key="6">
    <source>
        <dbReference type="ARBA" id="ARBA00022618"/>
    </source>
</evidence>
<evidence type="ECO:0000256" key="2">
    <source>
        <dbReference type="ARBA" id="ARBA00004240"/>
    </source>
</evidence>
<dbReference type="GO" id="GO:0044231">
    <property type="term" value="C:host cell presynaptic membrane"/>
    <property type="evidence" value="ECO:0007669"/>
    <property type="project" value="UniProtKB-KW"/>
</dbReference>